<dbReference type="PIRSF" id="PIRSF000382">
    <property type="entry name" value="MeTrfase_B12_ind"/>
    <property type="match status" value="1"/>
</dbReference>
<evidence type="ECO:0000313" key="17">
    <source>
        <dbReference type="Proteomes" id="UP000192257"/>
    </source>
</evidence>
<evidence type="ECO:0000259" key="15">
    <source>
        <dbReference type="Pfam" id="PF08267"/>
    </source>
</evidence>
<proteinExistence type="inferred from homology"/>
<keyword evidence="10" id="KW-0486">Methionine biosynthesis</keyword>
<evidence type="ECO:0000256" key="5">
    <source>
        <dbReference type="ARBA" id="ARBA00022603"/>
    </source>
</evidence>
<evidence type="ECO:0000256" key="3">
    <source>
        <dbReference type="ARBA" id="ARBA00009553"/>
    </source>
</evidence>
<evidence type="ECO:0000256" key="11">
    <source>
        <dbReference type="PIRSR" id="PIRSR000382-1"/>
    </source>
</evidence>
<gene>
    <name evidence="16" type="ORF">TM35_000132370</name>
</gene>
<dbReference type="InterPro" id="IPR038071">
    <property type="entry name" value="UROD/MetE-like_sf"/>
</dbReference>
<evidence type="ECO:0000259" key="14">
    <source>
        <dbReference type="Pfam" id="PF01717"/>
    </source>
</evidence>
<comment type="function">
    <text evidence="1">Catalyzes the transfer of a methyl group from 5-methyltetrahydrofolate to homocysteine resulting in methionine formation.</text>
</comment>
<dbReference type="InterPro" id="IPR006276">
    <property type="entry name" value="Cobalamin-indep_Met_synthase"/>
</dbReference>
<evidence type="ECO:0000256" key="2">
    <source>
        <dbReference type="ARBA" id="ARBA00004681"/>
    </source>
</evidence>
<dbReference type="HAMAP" id="MF_00172">
    <property type="entry name" value="Meth_synth"/>
    <property type="match status" value="1"/>
</dbReference>
<evidence type="ECO:0000256" key="7">
    <source>
        <dbReference type="ARBA" id="ARBA00022679"/>
    </source>
</evidence>
<dbReference type="Proteomes" id="UP000192257">
    <property type="component" value="Unassembled WGS sequence"/>
</dbReference>
<feature type="binding site" evidence="11">
    <location>
        <position position="22"/>
    </location>
    <ligand>
        <name>5-methyltetrahydropteroyltri-L-glutamate</name>
        <dbReference type="ChEBI" id="CHEBI:58207"/>
    </ligand>
</feature>
<reference evidence="16 17" key="1">
    <citation type="submission" date="2017-03" db="EMBL/GenBank/DDBJ databases">
        <title>An alternative strategy for trypanosome survival in the mammalian bloodstream revealed through genome and transcriptome analysis of the ubiquitous bovine parasite Trypanosoma (Megatrypanum) theileri.</title>
        <authorList>
            <person name="Kelly S."/>
            <person name="Ivens A."/>
            <person name="Mott A."/>
            <person name="O'Neill E."/>
            <person name="Emms D."/>
            <person name="Macleod O."/>
            <person name="Voorheis P."/>
            <person name="Matthews J."/>
            <person name="Matthews K."/>
            <person name="Carrington M."/>
        </authorList>
    </citation>
    <scope>NUCLEOTIDE SEQUENCE [LARGE SCALE GENOMIC DNA]</scope>
    <source>
        <strain evidence="16">Edinburgh</strain>
    </source>
</reference>
<comment type="caution">
    <text evidence="16">The sequence shown here is derived from an EMBL/GenBank/DDBJ whole genome shotgun (WGS) entry which is preliminary data.</text>
</comment>
<protein>
    <recommendedName>
        <fullName evidence="4">5-methyltetrahydropteroyltriglutamate--homocysteine S-methyltransferase</fullName>
        <ecNumber evidence="4">2.1.1.14</ecNumber>
    </recommendedName>
</protein>
<comment type="similarity">
    <text evidence="3">Belongs to the vitamin-B12 independent methionine synthase family.</text>
</comment>
<feature type="domain" description="Cobalamin-independent methionine synthase MetE C-terminal/archaeal" evidence="14">
    <location>
        <begin position="439"/>
        <end position="761"/>
    </location>
</feature>
<feature type="binding site" evidence="12">
    <location>
        <position position="656"/>
    </location>
    <ligand>
        <name>Zn(2+)</name>
        <dbReference type="ChEBI" id="CHEBI:29105"/>
        <label>1</label>
        <note>catalytic</note>
    </ligand>
</feature>
<feature type="binding site" evidence="11">
    <location>
        <position position="497"/>
    </location>
    <ligand>
        <name>L-methionine</name>
        <dbReference type="ChEBI" id="CHEBI:57844"/>
    </ligand>
</feature>
<feature type="binding site" evidence="11">
    <location>
        <position position="612"/>
    </location>
    <ligand>
        <name>L-homocysteine</name>
        <dbReference type="ChEBI" id="CHEBI:58199"/>
    </ligand>
</feature>
<feature type="active site" description="Proton donor" evidence="13">
    <location>
        <position position="707"/>
    </location>
</feature>
<keyword evidence="8 12" id="KW-0479">Metal-binding</keyword>
<evidence type="ECO:0000256" key="13">
    <source>
        <dbReference type="PIRSR" id="PIRSR000382-3"/>
    </source>
</evidence>
<evidence type="ECO:0000313" key="16">
    <source>
        <dbReference type="EMBL" id="ORC89233.1"/>
    </source>
</evidence>
<keyword evidence="9 12" id="KW-0862">Zinc</keyword>
<dbReference type="SUPFAM" id="SSF51726">
    <property type="entry name" value="UROD/MetE-like"/>
    <property type="match status" value="2"/>
</dbReference>
<dbReference type="PANTHER" id="PTHR30519">
    <property type="entry name" value="5-METHYLTETRAHYDROPTEROYLTRIGLUTAMATE--HOMOCYSTEINE METHYLTRANSFERASE"/>
    <property type="match status" value="1"/>
</dbReference>
<dbReference type="GO" id="GO:0071265">
    <property type="term" value="P:L-methionine biosynthetic process"/>
    <property type="evidence" value="ECO:0007669"/>
    <property type="project" value="UniProtKB-ARBA"/>
</dbReference>
<evidence type="ECO:0000256" key="9">
    <source>
        <dbReference type="ARBA" id="ARBA00022833"/>
    </source>
</evidence>
<keyword evidence="5 16" id="KW-0489">Methyltransferase</keyword>
<dbReference type="EC" id="2.1.1.14" evidence="4"/>
<feature type="binding site" evidence="12">
    <location>
        <position position="678"/>
    </location>
    <ligand>
        <name>Zn(2+)</name>
        <dbReference type="ChEBI" id="CHEBI:29105"/>
        <label>1</label>
        <note>catalytic</note>
    </ligand>
</feature>
<dbReference type="GO" id="GO:0032259">
    <property type="term" value="P:methylation"/>
    <property type="evidence" value="ECO:0007669"/>
    <property type="project" value="UniProtKB-KW"/>
</dbReference>
<feature type="binding site" evidence="12">
    <location>
        <position position="739"/>
    </location>
    <ligand>
        <name>Zn(2+)</name>
        <dbReference type="ChEBI" id="CHEBI:29105"/>
        <label>1</label>
        <note>catalytic</note>
    </ligand>
</feature>
<dbReference type="STRING" id="67003.A0A1X0NXM1"/>
<comment type="cofactor">
    <cofactor evidence="12">
        <name>Zn(2+)</name>
        <dbReference type="ChEBI" id="CHEBI:29105"/>
    </cofactor>
    <text evidence="12">Binds 2 Zn(2+) ions per subunit.</text>
</comment>
<dbReference type="NCBIfam" id="NF003556">
    <property type="entry name" value="PRK05222.1"/>
    <property type="match status" value="1"/>
</dbReference>
<dbReference type="RefSeq" id="XP_028883299.1">
    <property type="nucleotide sequence ID" value="XM_029025453.1"/>
</dbReference>
<dbReference type="UniPathway" id="UPA00051">
    <property type="reaction ID" value="UER00082"/>
</dbReference>
<dbReference type="VEuPathDB" id="TriTrypDB:TM35_000132370"/>
<dbReference type="EMBL" id="NBCO01000013">
    <property type="protein sequence ID" value="ORC89233.1"/>
    <property type="molecule type" value="Genomic_DNA"/>
</dbReference>
<dbReference type="Pfam" id="PF08267">
    <property type="entry name" value="Meth_synt_1"/>
    <property type="match status" value="1"/>
</dbReference>
<dbReference type="NCBIfam" id="TIGR01371">
    <property type="entry name" value="met_syn_B12ind"/>
    <property type="match status" value="1"/>
</dbReference>
<sequence>MASGVVTHTLGFPRVGVQRELKKALEAYWAGKEKETGLRATGSELRLRHWKQQMERGVDMIPVGDFHWYDHMLAASLMLNNVPPRHQSANGIIDIDTLFRIGRGRAPTGTPAAASEMTKWFNTNYHYIVPEFVSPTQNFSFAWPQLLEEVDELLKVCEPRRVKPILVGPVTYLLLGKVKAEEKFDRLSLLPRILPVYVEVLKALASRGIQWVQIDEPTLVLELETPWLSAFKTAYDTLRQQAGNAPKILLTTYFEGIGHNLSTIKELAVDGLHLDLVAGHDDIMAVEKALPKSWVLSAGVINGRNVWRADLNSIHDKLEALRRSSPHRALWVGTSCSLLHSPVDLDCETKLDAELKSWLAFALQKCDELSLLCSALSSGAKDQITAYSACVHQHHTSKRVINETVRERVSKLTKDDAQRSLPYLKRAEVQHKLLKLPLWPTTTIGSFPQTPDIRTQRLDFKKGRTTKETYTEQLKDHIKQMVKEQEEIELDVLVHGEPERNDMVEYFGELMSGFVFTENGWVQSYGSRCVKPPIIFGDVSRPAAMTVEWSAYAQSLTQKPMKGMLTGPVTILCWSFPREDLSRKVIAQQLALALREEVNDLQNNGIHVIQVDEPAVREGLPLKKQDWPEYLRWAAEAFKITVALAKPETQIHTHMCYSEVNEIIETIAAMDADVITLEAARSDMELLEAFDNFTYPNEIGPGVYDIHSPNVPTVKAMVELLLKAAQRVPMKRLWVNPDCGLKTRGWPETRASLKNMVEAAKELRKTKTE</sequence>
<organism evidence="16 17">
    <name type="scientific">Trypanosoma theileri</name>
    <dbReference type="NCBI Taxonomy" id="67003"/>
    <lineage>
        <taxon>Eukaryota</taxon>
        <taxon>Discoba</taxon>
        <taxon>Euglenozoa</taxon>
        <taxon>Kinetoplastea</taxon>
        <taxon>Metakinetoplastina</taxon>
        <taxon>Trypanosomatida</taxon>
        <taxon>Trypanosomatidae</taxon>
        <taxon>Trypanosoma</taxon>
    </lineage>
</organism>
<dbReference type="Pfam" id="PF01717">
    <property type="entry name" value="Meth_synt_2"/>
    <property type="match status" value="1"/>
</dbReference>
<dbReference type="GeneID" id="39985233"/>
<keyword evidence="7 16" id="KW-0808">Transferase</keyword>
<feature type="binding site" evidence="11">
    <location>
        <position position="612"/>
    </location>
    <ligand>
        <name>L-methionine</name>
        <dbReference type="ChEBI" id="CHEBI:57844"/>
    </ligand>
</feature>
<feature type="binding site" evidence="11">
    <location>
        <position position="124"/>
    </location>
    <ligand>
        <name>5-methyltetrahydropteroyltri-L-glutamate</name>
        <dbReference type="ChEBI" id="CHEBI:58207"/>
    </ligand>
</feature>
<evidence type="ECO:0000256" key="1">
    <source>
        <dbReference type="ARBA" id="ARBA00002777"/>
    </source>
</evidence>
<dbReference type="AlphaFoldDB" id="A0A1X0NXM1"/>
<evidence type="ECO:0000256" key="12">
    <source>
        <dbReference type="PIRSR" id="PIRSR000382-2"/>
    </source>
</evidence>
<dbReference type="Gene3D" id="3.20.20.210">
    <property type="match status" value="2"/>
</dbReference>
<dbReference type="GO" id="GO:0003871">
    <property type="term" value="F:5-methyltetrahydropteroyltriglutamate-homocysteine S-methyltransferase activity"/>
    <property type="evidence" value="ECO:0007669"/>
    <property type="project" value="UniProtKB-EC"/>
</dbReference>
<keyword evidence="6" id="KW-0028">Amino-acid biosynthesis</keyword>
<accession>A0A1X0NXM1</accession>
<evidence type="ECO:0000256" key="10">
    <source>
        <dbReference type="ARBA" id="ARBA00023167"/>
    </source>
</evidence>
<name>A0A1X0NXM1_9TRYP</name>
<feature type="binding site" evidence="12">
    <location>
        <position position="654"/>
    </location>
    <ligand>
        <name>Zn(2+)</name>
        <dbReference type="ChEBI" id="CHEBI:29105"/>
        <label>1</label>
        <note>catalytic</note>
    </ligand>
</feature>
<dbReference type="GO" id="GO:0008270">
    <property type="term" value="F:zinc ion binding"/>
    <property type="evidence" value="ECO:0007669"/>
    <property type="project" value="InterPro"/>
</dbReference>
<feature type="binding site" evidence="11">
    <location>
        <begin position="444"/>
        <end position="446"/>
    </location>
    <ligand>
        <name>L-methionine</name>
        <dbReference type="ChEBI" id="CHEBI:57844"/>
    </ligand>
</feature>
<evidence type="ECO:0000256" key="6">
    <source>
        <dbReference type="ARBA" id="ARBA00022605"/>
    </source>
</evidence>
<evidence type="ECO:0000256" key="8">
    <source>
        <dbReference type="ARBA" id="ARBA00022723"/>
    </source>
</evidence>
<feature type="binding site" evidence="11">
    <location>
        <begin position="528"/>
        <end position="529"/>
    </location>
    <ligand>
        <name>5-methyltetrahydropteroyltri-L-glutamate</name>
        <dbReference type="ChEBI" id="CHEBI:58207"/>
    </ligand>
</feature>
<dbReference type="FunFam" id="3.20.20.210:FF:000003">
    <property type="entry name" value="5-methyltetrahydropteroyltriglutamate--homocysteine methyltransferase"/>
    <property type="match status" value="1"/>
</dbReference>
<keyword evidence="17" id="KW-1185">Reference proteome</keyword>
<dbReference type="OrthoDB" id="276697at2759"/>
<dbReference type="CDD" id="cd03311">
    <property type="entry name" value="CIMS_C_terminal_like"/>
    <property type="match status" value="1"/>
</dbReference>
<dbReference type="FunFam" id="3.20.20.210:FF:000002">
    <property type="entry name" value="5-methyltetrahydropteroyltriglutamate--homocysteine methyltransferase"/>
    <property type="match status" value="1"/>
</dbReference>
<evidence type="ECO:0000256" key="4">
    <source>
        <dbReference type="ARBA" id="ARBA00012034"/>
    </source>
</evidence>
<dbReference type="CDD" id="cd03312">
    <property type="entry name" value="CIMS_N_terminal_like"/>
    <property type="match status" value="1"/>
</dbReference>
<feature type="domain" description="Cobalamin-independent methionine synthase MetE N-terminal" evidence="15">
    <location>
        <begin position="7"/>
        <end position="324"/>
    </location>
</feature>
<dbReference type="InterPro" id="IPR013215">
    <property type="entry name" value="Cbl-indep_Met_Synth_N"/>
</dbReference>
<feature type="binding site" evidence="11">
    <location>
        <position position="574"/>
    </location>
    <ligand>
        <name>5-methyltetrahydropteroyltri-L-glutamate</name>
        <dbReference type="ChEBI" id="CHEBI:58207"/>
    </ligand>
</feature>
<dbReference type="InterPro" id="IPR002629">
    <property type="entry name" value="Met_Synth_C/arc"/>
</dbReference>
<comment type="pathway">
    <text evidence="2">Amino-acid biosynthesis; L-methionine biosynthesis via de novo pathway; L-methionine from L-homocysteine (MetE route): step 1/1.</text>
</comment>
<feature type="binding site" evidence="11">
    <location>
        <begin position="444"/>
        <end position="446"/>
    </location>
    <ligand>
        <name>L-homocysteine</name>
        <dbReference type="ChEBI" id="CHEBI:58199"/>
    </ligand>
</feature>